<name>A0A7X1FPR7_9SPHN</name>
<dbReference type="Proteomes" id="UP000566813">
    <property type="component" value="Unassembled WGS sequence"/>
</dbReference>
<evidence type="ECO:0000313" key="2">
    <source>
        <dbReference type="EMBL" id="MBC2664735.1"/>
    </source>
</evidence>
<keyword evidence="3" id="KW-1185">Reference proteome</keyword>
<feature type="chain" id="PRO_5031563648" evidence="1">
    <location>
        <begin position="21"/>
        <end position="310"/>
    </location>
</feature>
<accession>A0A7X1FPR7</accession>
<dbReference type="CDD" id="cd14789">
    <property type="entry name" value="Tiki"/>
    <property type="match status" value="1"/>
</dbReference>
<dbReference type="InterPro" id="IPR047111">
    <property type="entry name" value="YbaP-like"/>
</dbReference>
<dbReference type="RefSeq" id="WP_185663008.1">
    <property type="nucleotide sequence ID" value="NZ_JACLAW010000003.1"/>
</dbReference>
<evidence type="ECO:0000256" key="1">
    <source>
        <dbReference type="SAM" id="SignalP"/>
    </source>
</evidence>
<organism evidence="2 3">
    <name type="scientific">Novosphingobium flavum</name>
    <dbReference type="NCBI Taxonomy" id="1778672"/>
    <lineage>
        <taxon>Bacteria</taxon>
        <taxon>Pseudomonadati</taxon>
        <taxon>Pseudomonadota</taxon>
        <taxon>Alphaproteobacteria</taxon>
        <taxon>Sphingomonadales</taxon>
        <taxon>Sphingomonadaceae</taxon>
        <taxon>Novosphingobium</taxon>
    </lineage>
</organism>
<comment type="caution">
    <text evidence="2">The sequence shown here is derived from an EMBL/GenBank/DDBJ whole genome shotgun (WGS) entry which is preliminary data.</text>
</comment>
<proteinExistence type="predicted"/>
<dbReference type="Pfam" id="PF01963">
    <property type="entry name" value="TraB_PrgY_gumN"/>
    <property type="match status" value="1"/>
</dbReference>
<evidence type="ECO:0000313" key="3">
    <source>
        <dbReference type="Proteomes" id="UP000566813"/>
    </source>
</evidence>
<keyword evidence="1" id="KW-0732">Signal</keyword>
<sequence>MRLALRSLALPVLAALASLAAPGAAQQLAPIPAAAAAATTPPTVPVTPALWKLSDKDTTIYLFGTIHALPAGVNWLTGPVEAAFRKSDQLVTEIPETDAKEMQNAILSNAMLPASQTLRGLLSAEDKAKLEGALASFKLPPEAFDRFEPWYAAVALTTLPLAKEGYSADTGAEETISAAAKQLGKPRMGLETAAYQLSLFDGLPMEVQKKYLRDVIDGLPTLDTELAAMIREWSAGHADKLAELLNDKEDDPRISAVLLTGRNKMWANWAKKRMAEPGTVFVAVGAGHLAGKESMLTMLTKNGLKVERIQ</sequence>
<protein>
    <submittedName>
        <fullName evidence="2">TraB/GumN family protein</fullName>
    </submittedName>
</protein>
<dbReference type="PANTHER" id="PTHR40590">
    <property type="entry name" value="CYTOPLASMIC PROTEIN-RELATED"/>
    <property type="match status" value="1"/>
</dbReference>
<dbReference type="AlphaFoldDB" id="A0A7X1FPR7"/>
<feature type="signal peptide" evidence="1">
    <location>
        <begin position="1"/>
        <end position="20"/>
    </location>
</feature>
<dbReference type="InterPro" id="IPR002816">
    <property type="entry name" value="TraB/PrgY/GumN_fam"/>
</dbReference>
<gene>
    <name evidence="2" type="ORF">H7F51_04290</name>
</gene>
<dbReference type="EMBL" id="JACLAW010000003">
    <property type="protein sequence ID" value="MBC2664735.1"/>
    <property type="molecule type" value="Genomic_DNA"/>
</dbReference>
<reference evidence="2 3" key="1">
    <citation type="submission" date="2020-08" db="EMBL/GenBank/DDBJ databases">
        <title>The genome sequence of type strain Novosphingobium flavum NBRC 111647.</title>
        <authorList>
            <person name="Liu Y."/>
        </authorList>
    </citation>
    <scope>NUCLEOTIDE SEQUENCE [LARGE SCALE GENOMIC DNA]</scope>
    <source>
        <strain evidence="2 3">NBRC 111647</strain>
    </source>
</reference>
<dbReference type="PANTHER" id="PTHR40590:SF1">
    <property type="entry name" value="CYTOPLASMIC PROTEIN"/>
    <property type="match status" value="1"/>
</dbReference>